<comment type="catalytic activity">
    <reaction evidence="22">
        <text>N(6)-methyl-dATP + H2O = N(6)-methyl-dAMP + diphosphate + H(+)</text>
        <dbReference type="Rhea" id="RHEA:67604"/>
        <dbReference type="ChEBI" id="CHEBI:15377"/>
        <dbReference type="ChEBI" id="CHEBI:15378"/>
        <dbReference type="ChEBI" id="CHEBI:33019"/>
        <dbReference type="ChEBI" id="CHEBI:169976"/>
        <dbReference type="ChEBI" id="CHEBI:172872"/>
    </reaction>
    <physiologicalReaction direction="left-to-right" evidence="22">
        <dbReference type="Rhea" id="RHEA:67605"/>
    </physiologicalReaction>
</comment>
<keyword evidence="7" id="KW-0460">Magnesium</keyword>
<evidence type="ECO:0000256" key="9">
    <source>
        <dbReference type="ARBA" id="ARBA00024448"/>
    </source>
</evidence>
<keyword evidence="5" id="KW-0479">Metal-binding</keyword>
<comment type="function">
    <text evidence="23">Oxidized purine nucleoside triphosphate hydrolase which is a prominent sanitizer of the oxidized nucleotide pool. Catalyzes the hydrolysis of 2-oxo-dATP (2-hydroxy-dATP) into 2-oxo-dAMP. Also has a significant hydrolase activity toward 2-oxo-ATP, 8-oxo-dGTP and 8-oxo-dATP. Through the hydrolysis of oxidized purine nucleoside triphosphates, prevents their incorporation into DNA and the subsequent transversions A:T to C:G and G:C to T:A. Also catalyzes the hydrolysis of methylated purine nucleoside triphosphate preventing their integration into DNA. Through this antimutagenic activity protects cells from oxidative stress.</text>
</comment>
<comment type="subunit">
    <text evidence="4">Monomer.</text>
</comment>
<keyword evidence="8" id="KW-0539">Nucleus</keyword>
<evidence type="ECO:0000256" key="4">
    <source>
        <dbReference type="ARBA" id="ARBA00011245"/>
    </source>
</evidence>
<dbReference type="InterPro" id="IPR003563">
    <property type="entry name" value="8ODP"/>
</dbReference>
<comment type="similarity">
    <text evidence="3">Belongs to the Nudix hydrolase family.</text>
</comment>
<dbReference type="GO" id="GO:0008828">
    <property type="term" value="F:dATP diphosphatase activity"/>
    <property type="evidence" value="ECO:0007669"/>
    <property type="project" value="UniProtKB-EC"/>
</dbReference>
<comment type="catalytic activity">
    <reaction evidence="12">
        <text>2-oxo-ATP + H2O = 2-oxo-AMP + diphosphate + H(+)</text>
        <dbReference type="Rhea" id="RHEA:67392"/>
        <dbReference type="ChEBI" id="CHEBI:15377"/>
        <dbReference type="ChEBI" id="CHEBI:15378"/>
        <dbReference type="ChEBI" id="CHEBI:33019"/>
        <dbReference type="ChEBI" id="CHEBI:71395"/>
        <dbReference type="ChEBI" id="CHEBI:172878"/>
    </reaction>
    <physiologicalReaction direction="left-to-right" evidence="12">
        <dbReference type="Rhea" id="RHEA:67393"/>
    </physiologicalReaction>
</comment>
<dbReference type="PANTHER" id="PTHR43758:SF2">
    <property type="entry name" value="OXIDIZED PURINE NUCLEOSIDE TRIPHOSPHATE HYDROLASE"/>
    <property type="match status" value="1"/>
</dbReference>
<evidence type="ECO:0000256" key="7">
    <source>
        <dbReference type="ARBA" id="ARBA00022842"/>
    </source>
</evidence>
<evidence type="ECO:0000256" key="21">
    <source>
        <dbReference type="ARBA" id="ARBA00048894"/>
    </source>
</evidence>
<dbReference type="Pfam" id="PF00293">
    <property type="entry name" value="NUDIX"/>
    <property type="match status" value="1"/>
</dbReference>
<dbReference type="GO" id="GO:0008413">
    <property type="term" value="F:8-oxo-7,8-dihydroguanosine triphosphate pyrophosphatase activity"/>
    <property type="evidence" value="ECO:0007669"/>
    <property type="project" value="InterPro"/>
</dbReference>
<dbReference type="GeneID" id="67033443"/>
<dbReference type="PROSITE" id="PS00893">
    <property type="entry name" value="NUDIX_BOX"/>
    <property type="match status" value="1"/>
</dbReference>
<keyword evidence="6 25" id="KW-0378">Hydrolase</keyword>
<protein>
    <recommendedName>
        <fullName evidence="14">Oxidized purine nucleoside triphosphate hydrolase</fullName>
        <ecNumber evidence="13">3.6.1.56</ecNumber>
    </recommendedName>
    <alternativeName>
        <fullName evidence="18">2-hydroxy-dATP diphosphatase</fullName>
    </alternativeName>
    <alternativeName>
        <fullName evidence="17">7,8-dihydro-8-oxoguanine triphosphatase</fullName>
    </alternativeName>
    <alternativeName>
        <fullName evidence="16">8-oxo-dGTPase</fullName>
    </alternativeName>
    <alternativeName>
        <fullName evidence="19">Methylated purine nucleoside triphosphate hydrolase</fullName>
    </alternativeName>
    <alternativeName>
        <fullName evidence="15">Nucleoside diphosphate-linked moiety X motif 1</fullName>
    </alternativeName>
</protein>
<evidence type="ECO:0000256" key="23">
    <source>
        <dbReference type="ARBA" id="ARBA00053094"/>
    </source>
</evidence>
<dbReference type="PROSITE" id="PS51462">
    <property type="entry name" value="NUDIX"/>
    <property type="match status" value="1"/>
</dbReference>
<evidence type="ECO:0000256" key="13">
    <source>
        <dbReference type="ARBA" id="ARBA00026103"/>
    </source>
</evidence>
<evidence type="ECO:0000259" key="24">
    <source>
        <dbReference type="PROSITE" id="PS51462"/>
    </source>
</evidence>
<comment type="catalytic activity">
    <reaction evidence="11">
        <text>8-oxo-dGTP + H2O = 8-oxo-dGMP + diphosphate + H(+)</text>
        <dbReference type="Rhea" id="RHEA:31575"/>
        <dbReference type="ChEBI" id="CHEBI:15377"/>
        <dbReference type="ChEBI" id="CHEBI:15378"/>
        <dbReference type="ChEBI" id="CHEBI:33019"/>
        <dbReference type="ChEBI" id="CHEBI:63224"/>
        <dbReference type="ChEBI" id="CHEBI:77896"/>
    </reaction>
    <physiologicalReaction direction="left-to-right" evidence="11">
        <dbReference type="Rhea" id="RHEA:31576"/>
    </physiologicalReaction>
</comment>
<evidence type="ECO:0000256" key="6">
    <source>
        <dbReference type="ARBA" id="ARBA00022801"/>
    </source>
</evidence>
<dbReference type="InterPro" id="IPR000086">
    <property type="entry name" value="NUDIX_hydrolase_dom"/>
</dbReference>
<dbReference type="GO" id="GO:0005634">
    <property type="term" value="C:nucleus"/>
    <property type="evidence" value="ECO:0007669"/>
    <property type="project" value="UniProtKB-SubCell"/>
</dbReference>
<evidence type="ECO:0000256" key="16">
    <source>
        <dbReference type="ARBA" id="ARBA00030634"/>
    </source>
</evidence>
<comment type="catalytic activity">
    <reaction evidence="9">
        <text>8-oxo-dATP + H2O = 8-oxo-dAMP + diphosphate + H(+)</text>
        <dbReference type="Rhea" id="RHEA:65396"/>
        <dbReference type="ChEBI" id="CHEBI:15377"/>
        <dbReference type="ChEBI" id="CHEBI:15378"/>
        <dbReference type="ChEBI" id="CHEBI:33019"/>
        <dbReference type="ChEBI" id="CHEBI:71361"/>
        <dbReference type="ChEBI" id="CHEBI:172871"/>
    </reaction>
    <physiologicalReaction direction="left-to-right" evidence="9">
        <dbReference type="Rhea" id="RHEA:65397"/>
    </physiologicalReaction>
</comment>
<evidence type="ECO:0000313" key="26">
    <source>
        <dbReference type="Proteomes" id="UP000650533"/>
    </source>
</evidence>
<evidence type="ECO:0000256" key="3">
    <source>
        <dbReference type="ARBA" id="ARBA00005582"/>
    </source>
</evidence>
<dbReference type="InterPro" id="IPR020084">
    <property type="entry name" value="NUDIX_hydrolase_CS"/>
</dbReference>
<evidence type="ECO:0000256" key="14">
    <source>
        <dbReference type="ARBA" id="ARBA00026218"/>
    </source>
</evidence>
<comment type="catalytic activity">
    <reaction evidence="21">
        <text>O(6)-methyl-dGTP + H2O = O(6)-methyl-dGMP + diphosphate + H(+)</text>
        <dbReference type="Rhea" id="RHEA:67600"/>
        <dbReference type="ChEBI" id="CHEBI:15377"/>
        <dbReference type="ChEBI" id="CHEBI:15378"/>
        <dbReference type="ChEBI" id="CHEBI:33019"/>
        <dbReference type="ChEBI" id="CHEBI:169974"/>
        <dbReference type="ChEBI" id="CHEBI:169975"/>
    </reaction>
    <physiologicalReaction direction="left-to-right" evidence="21">
        <dbReference type="Rhea" id="RHEA:67601"/>
    </physiologicalReaction>
</comment>
<dbReference type="GO" id="GO:0042262">
    <property type="term" value="P:DNA protection"/>
    <property type="evidence" value="ECO:0007669"/>
    <property type="project" value="InterPro"/>
</dbReference>
<dbReference type="PANTHER" id="PTHR43758">
    <property type="entry name" value="7,8-DIHYDRO-8-OXOGUANINE TRIPHOSPHATASE"/>
    <property type="match status" value="1"/>
</dbReference>
<evidence type="ECO:0000256" key="22">
    <source>
        <dbReference type="ARBA" id="ARBA00049032"/>
    </source>
</evidence>
<dbReference type="GO" id="GO:0005737">
    <property type="term" value="C:cytoplasm"/>
    <property type="evidence" value="ECO:0007669"/>
    <property type="project" value="TreeGrafter"/>
</dbReference>
<dbReference type="SUPFAM" id="SSF55811">
    <property type="entry name" value="Nudix"/>
    <property type="match status" value="1"/>
</dbReference>
<evidence type="ECO:0000256" key="12">
    <source>
        <dbReference type="ARBA" id="ARBA00024596"/>
    </source>
</evidence>
<evidence type="ECO:0000256" key="8">
    <source>
        <dbReference type="ARBA" id="ARBA00023242"/>
    </source>
</evidence>
<evidence type="ECO:0000256" key="10">
    <source>
        <dbReference type="ARBA" id="ARBA00024459"/>
    </source>
</evidence>
<gene>
    <name evidence="25" type="ORF">RhiXN_11165</name>
</gene>
<comment type="subcellular location">
    <subcellularLocation>
        <location evidence="2">Nucleus</location>
    </subcellularLocation>
</comment>
<sequence>MHIPGIPPLPSLDITSEGSQQGYEAWRQVTALKRFTNAFVLDPTENKVSAPQFIRATRGSLFILLGLKKRGFGIGIYNGFGGKVDVGETVADAALRELQEESHLSASLEPCGLLFFVGAGHAHAHHITVFRAHTWQGQPTETDEMRPEWFAYPSLEIPSTSISSGNNTYPPFPYSAMWKDDPLWIPHLLTDKYFVARVDYGPVPVPSPGQTVEPVSDGTGYIVDGTTVDAGMQKWIVGTMSKEEWEASRVWEV</sequence>
<comment type="cofactor">
    <cofactor evidence="1">
        <name>Mg(2+)</name>
        <dbReference type="ChEBI" id="CHEBI:18420"/>
    </cofactor>
</comment>
<dbReference type="KEGG" id="rsx:RhiXN_11165"/>
<comment type="catalytic activity">
    <reaction evidence="20">
        <text>N(6)-methyl-ATP + H2O = N(6)-methyl-AMP + diphosphate + H(+)</text>
        <dbReference type="Rhea" id="RHEA:67608"/>
        <dbReference type="ChEBI" id="CHEBI:15377"/>
        <dbReference type="ChEBI" id="CHEBI:15378"/>
        <dbReference type="ChEBI" id="CHEBI:33019"/>
        <dbReference type="ChEBI" id="CHEBI:144842"/>
        <dbReference type="ChEBI" id="CHEBI:172873"/>
    </reaction>
    <physiologicalReaction direction="left-to-right" evidence="20">
        <dbReference type="Rhea" id="RHEA:67609"/>
    </physiologicalReaction>
</comment>
<evidence type="ECO:0000256" key="19">
    <source>
        <dbReference type="ARBA" id="ARBA00032071"/>
    </source>
</evidence>
<evidence type="ECO:0000256" key="11">
    <source>
        <dbReference type="ARBA" id="ARBA00024486"/>
    </source>
</evidence>
<evidence type="ECO:0000256" key="5">
    <source>
        <dbReference type="ARBA" id="ARBA00022723"/>
    </source>
</evidence>
<dbReference type="InterPro" id="IPR015797">
    <property type="entry name" value="NUDIX_hydrolase-like_dom_sf"/>
</dbReference>
<dbReference type="Gene3D" id="3.90.79.10">
    <property type="entry name" value="Nucleoside Triphosphate Pyrophosphohydrolase"/>
    <property type="match status" value="1"/>
</dbReference>
<evidence type="ECO:0000256" key="1">
    <source>
        <dbReference type="ARBA" id="ARBA00001946"/>
    </source>
</evidence>
<dbReference type="Proteomes" id="UP000650533">
    <property type="component" value="Chromosome 14"/>
</dbReference>
<dbReference type="GO" id="GO:0046872">
    <property type="term" value="F:metal ion binding"/>
    <property type="evidence" value="ECO:0007669"/>
    <property type="project" value="UniProtKB-KW"/>
</dbReference>
<evidence type="ECO:0000256" key="15">
    <source>
        <dbReference type="ARBA" id="ARBA00029673"/>
    </source>
</evidence>
<organism evidence="25 26">
    <name type="scientific">Rhizoctonia solani</name>
    <dbReference type="NCBI Taxonomy" id="456999"/>
    <lineage>
        <taxon>Eukaryota</taxon>
        <taxon>Fungi</taxon>
        <taxon>Dikarya</taxon>
        <taxon>Basidiomycota</taxon>
        <taxon>Agaricomycotina</taxon>
        <taxon>Agaricomycetes</taxon>
        <taxon>Cantharellales</taxon>
        <taxon>Ceratobasidiaceae</taxon>
        <taxon>Rhizoctonia</taxon>
    </lineage>
</organism>
<comment type="catalytic activity">
    <reaction evidence="10">
        <text>2-oxo-dATP + H2O = 2-oxo-dAMP + diphosphate + H(+)</text>
        <dbReference type="Rhea" id="RHEA:31583"/>
        <dbReference type="ChEBI" id="CHEBI:15377"/>
        <dbReference type="ChEBI" id="CHEBI:15378"/>
        <dbReference type="ChEBI" id="CHEBI:33019"/>
        <dbReference type="ChEBI" id="CHEBI:63212"/>
        <dbReference type="ChEBI" id="CHEBI:77897"/>
        <dbReference type="EC" id="3.6.1.56"/>
    </reaction>
    <physiologicalReaction direction="left-to-right" evidence="10">
        <dbReference type="Rhea" id="RHEA:31584"/>
    </physiologicalReaction>
</comment>
<accession>A0A8H8P7D2</accession>
<dbReference type="EMBL" id="CP059671">
    <property type="protein sequence ID" value="QRW26088.1"/>
    <property type="molecule type" value="Genomic_DNA"/>
</dbReference>
<dbReference type="EC" id="3.6.1.56" evidence="13"/>
<name>A0A8H8P7D2_9AGAM</name>
<evidence type="ECO:0000256" key="2">
    <source>
        <dbReference type="ARBA" id="ARBA00004123"/>
    </source>
</evidence>
<dbReference type="PRINTS" id="PR01403">
    <property type="entry name" value="8OXTPHPHTASE"/>
</dbReference>
<evidence type="ECO:0000256" key="17">
    <source>
        <dbReference type="ARBA" id="ARBA00030682"/>
    </source>
</evidence>
<evidence type="ECO:0000256" key="18">
    <source>
        <dbReference type="ARBA" id="ARBA00031927"/>
    </source>
</evidence>
<proteinExistence type="inferred from homology"/>
<evidence type="ECO:0000256" key="20">
    <source>
        <dbReference type="ARBA" id="ARBA00048002"/>
    </source>
</evidence>
<dbReference type="CDD" id="cd03427">
    <property type="entry name" value="NUDIX_MTH1_Nudt1"/>
    <property type="match status" value="1"/>
</dbReference>
<dbReference type="RefSeq" id="XP_043186325.1">
    <property type="nucleotide sequence ID" value="XM_043330980.1"/>
</dbReference>
<dbReference type="AlphaFoldDB" id="A0A8H8P7D2"/>
<evidence type="ECO:0000313" key="25">
    <source>
        <dbReference type="EMBL" id="QRW26088.1"/>
    </source>
</evidence>
<feature type="domain" description="Nudix hydrolase" evidence="24">
    <location>
        <begin position="43"/>
        <end position="175"/>
    </location>
</feature>
<reference evidence="25" key="1">
    <citation type="submission" date="2020-05" db="EMBL/GenBank/DDBJ databases">
        <title>Evolutionary and genomic comparisons of hybrid uninucleate and nonhybrid Rhizoctonia fungi.</title>
        <authorList>
            <person name="Li C."/>
            <person name="Chen X."/>
        </authorList>
    </citation>
    <scope>NUCLEOTIDE SEQUENCE</scope>
    <source>
        <strain evidence="25">AG-1 IA</strain>
    </source>
</reference>